<feature type="compositionally biased region" description="Pro residues" evidence="1">
    <location>
        <begin position="129"/>
        <end position="148"/>
    </location>
</feature>
<organism evidence="2 3">
    <name type="scientific">Electrophorus voltai</name>
    <dbReference type="NCBI Taxonomy" id="2609070"/>
    <lineage>
        <taxon>Eukaryota</taxon>
        <taxon>Metazoa</taxon>
        <taxon>Chordata</taxon>
        <taxon>Craniata</taxon>
        <taxon>Vertebrata</taxon>
        <taxon>Euteleostomi</taxon>
        <taxon>Actinopterygii</taxon>
        <taxon>Neopterygii</taxon>
        <taxon>Teleostei</taxon>
        <taxon>Ostariophysi</taxon>
        <taxon>Gymnotiformes</taxon>
        <taxon>Gymnotoidei</taxon>
        <taxon>Gymnotidae</taxon>
        <taxon>Electrophorus</taxon>
    </lineage>
</organism>
<dbReference type="AlphaFoldDB" id="A0AAD8YZS5"/>
<reference evidence="2" key="1">
    <citation type="submission" date="2023-03" db="EMBL/GenBank/DDBJ databases">
        <title>Electrophorus voltai genome.</title>
        <authorList>
            <person name="Bian C."/>
        </authorList>
    </citation>
    <scope>NUCLEOTIDE SEQUENCE</scope>
    <source>
        <strain evidence="2">CB-2022</strain>
        <tissue evidence="2">Muscle</tissue>
    </source>
</reference>
<evidence type="ECO:0000313" key="3">
    <source>
        <dbReference type="Proteomes" id="UP001239994"/>
    </source>
</evidence>
<name>A0AAD8YZS5_9TELE</name>
<proteinExistence type="predicted"/>
<feature type="compositionally biased region" description="Polar residues" evidence="1">
    <location>
        <begin position="37"/>
        <end position="57"/>
    </location>
</feature>
<feature type="compositionally biased region" description="Low complexity" evidence="1">
    <location>
        <begin position="1"/>
        <end position="31"/>
    </location>
</feature>
<evidence type="ECO:0000256" key="1">
    <source>
        <dbReference type="SAM" id="MobiDB-lite"/>
    </source>
</evidence>
<comment type="caution">
    <text evidence="2">The sequence shown here is derived from an EMBL/GenBank/DDBJ whole genome shotgun (WGS) entry which is preliminary data.</text>
</comment>
<feature type="region of interest" description="Disordered" evidence="1">
    <location>
        <begin position="1"/>
        <end position="82"/>
    </location>
</feature>
<gene>
    <name evidence="2" type="ORF">P4O66_014224</name>
</gene>
<evidence type="ECO:0000313" key="2">
    <source>
        <dbReference type="EMBL" id="KAK1790317.1"/>
    </source>
</evidence>
<dbReference type="EMBL" id="JAROKS010000021">
    <property type="protein sequence ID" value="KAK1790317.1"/>
    <property type="molecule type" value="Genomic_DNA"/>
</dbReference>
<feature type="compositionally biased region" description="Acidic residues" evidence="1">
    <location>
        <begin position="60"/>
        <end position="79"/>
    </location>
</feature>
<dbReference type="Proteomes" id="UP001239994">
    <property type="component" value="Unassembled WGS sequence"/>
</dbReference>
<keyword evidence="3" id="KW-1185">Reference proteome</keyword>
<feature type="region of interest" description="Disordered" evidence="1">
    <location>
        <begin position="285"/>
        <end position="307"/>
    </location>
</feature>
<feature type="compositionally biased region" description="Polar residues" evidence="1">
    <location>
        <begin position="115"/>
        <end position="125"/>
    </location>
</feature>
<protein>
    <submittedName>
        <fullName evidence="2">Uncharacterized protein</fullName>
    </submittedName>
</protein>
<accession>A0AAD8YZS5</accession>
<sequence length="331" mass="35044">MVTPITMTPATPVTPVTPSTPLTPMTPLSLSDLGCTPSGQLSRSTDLNSSISCTHSVNLNDDDDVGENGNGDDDGDDSEVCSSSLRFSSLSDATVTPCPPPVFSQTRLSKLLTSHSQEIPSSSVLDTPAYPPLIPTRDPPPRPSPPLQPCSDVGGDGAPSPCITELDSCFRPTSASPMESGSHWTPHHWPVLPPITPQMGSRHTGACLSSPCTHSLSDMFAELEDVAPRTGSCLSLDHPDCSDTGPTSPTTDLSPGLAALTVACDSSDLDSLSRVQLLLLQERRASEGPESLPWPEWKSPPEQWPNEESGLRVWSMGIPQQYQSTGTQPVI</sequence>
<feature type="region of interest" description="Disordered" evidence="1">
    <location>
        <begin position="115"/>
        <end position="157"/>
    </location>
</feature>